<dbReference type="NCBIfam" id="NF047619">
    <property type="entry name" value="NADase_discoid"/>
    <property type="match status" value="1"/>
</dbReference>
<evidence type="ECO:0000256" key="1">
    <source>
        <dbReference type="SAM" id="MobiDB-lite"/>
    </source>
</evidence>
<dbReference type="Gene3D" id="2.60.120.260">
    <property type="entry name" value="Galactose-binding domain-like"/>
    <property type="match status" value="1"/>
</dbReference>
<dbReference type="InterPro" id="IPR008979">
    <property type="entry name" value="Galactose-bd-like_sf"/>
</dbReference>
<comment type="caution">
    <text evidence="2">The sequence shown here is derived from an EMBL/GenBank/DDBJ whole genome shotgun (WGS) entry which is preliminary data.</text>
</comment>
<feature type="compositionally biased region" description="Low complexity" evidence="1">
    <location>
        <begin position="26"/>
        <end position="36"/>
    </location>
</feature>
<dbReference type="InterPro" id="IPR057561">
    <property type="entry name" value="NADase_transloc"/>
</dbReference>
<keyword evidence="3" id="KW-1185">Reference proteome</keyword>
<dbReference type="AlphaFoldDB" id="A0A4U0SR81"/>
<accession>A0A4U0SR81</accession>
<feature type="region of interest" description="Disordered" evidence="1">
    <location>
        <begin position="24"/>
        <end position="164"/>
    </location>
</feature>
<dbReference type="OrthoDB" id="3808044at2"/>
<dbReference type="SUPFAM" id="SSF49785">
    <property type="entry name" value="Galactose-binding domain-like"/>
    <property type="match status" value="1"/>
</dbReference>
<dbReference type="EMBL" id="SUMC01000007">
    <property type="protein sequence ID" value="TKA11803.1"/>
    <property type="molecule type" value="Genomic_DNA"/>
</dbReference>
<reference evidence="2 3" key="1">
    <citation type="submission" date="2019-04" db="EMBL/GenBank/DDBJ databases">
        <title>Streptomyces oryziradicis sp. nov., a novel actinomycete isolated from rhizosphere soil of rice (Oryza sativa L.).</title>
        <authorList>
            <person name="Li C."/>
        </authorList>
    </citation>
    <scope>NUCLEOTIDE SEQUENCE [LARGE SCALE GENOMIC DNA]</scope>
    <source>
        <strain evidence="2 3">NEAU-C40</strain>
    </source>
</reference>
<sequence length="455" mass="47969">MCAECGTPPTPGQSFCEGCGAVLRWTPSGTGSSGVTRRSRADRSEETDKVSETARTARTAKLGDAAGTTGAEAEADTGSTAYARPDTTARTEASRAPNRARGPEPAPAPPVPAPPVPAPADEDAAPAYAAAFTSTPTSAAQAPAPADQDPDPDADTTPLRGAANDRARALLIPVADPERRTPEAPSVAPVLPGRPIAARPLVQGPAAVPDEGGTPCPWCATGNRPDRHFCRRCAMTLTGRPEDPARRPWWRRLRFFNRPVPWAGERPRLRRGLGRILSWAAGAAALGLLITGAFQIGNATQAVQDHFTKRASVAPDSWRASHSYSGHGAALAFDELNNTWWGPGVAQSGDGEWLEASFQQPTRLLDLIITPGVSTRASDLSQSALPHLIEARITGADGRITTRFITLDRSSGGQRRAFRVGTVSSVRFIIRSAYGAAGNKQVAIAEIEFFGRSNG</sequence>
<gene>
    <name evidence="2" type="ORF">FCI23_09620</name>
</gene>
<proteinExistence type="predicted"/>
<organism evidence="2 3">
    <name type="scientific">Actinacidiphila oryziradicis</name>
    <dbReference type="NCBI Taxonomy" id="2571141"/>
    <lineage>
        <taxon>Bacteria</taxon>
        <taxon>Bacillati</taxon>
        <taxon>Actinomycetota</taxon>
        <taxon>Actinomycetes</taxon>
        <taxon>Kitasatosporales</taxon>
        <taxon>Streptomycetaceae</taxon>
        <taxon>Actinacidiphila</taxon>
    </lineage>
</organism>
<feature type="compositionally biased region" description="Pro residues" evidence="1">
    <location>
        <begin position="104"/>
        <end position="118"/>
    </location>
</feature>
<protein>
    <submittedName>
        <fullName evidence="2">Zinc ribbon domain-containing protein</fullName>
    </submittedName>
</protein>
<evidence type="ECO:0000313" key="3">
    <source>
        <dbReference type="Proteomes" id="UP000305778"/>
    </source>
</evidence>
<feature type="compositionally biased region" description="Basic and acidic residues" evidence="1">
    <location>
        <begin position="39"/>
        <end position="52"/>
    </location>
</feature>
<name>A0A4U0SR81_9ACTN</name>
<dbReference type="Proteomes" id="UP000305778">
    <property type="component" value="Unassembled WGS sequence"/>
</dbReference>
<feature type="compositionally biased region" description="Low complexity" evidence="1">
    <location>
        <begin position="63"/>
        <end position="81"/>
    </location>
</feature>
<evidence type="ECO:0000313" key="2">
    <source>
        <dbReference type="EMBL" id="TKA11803.1"/>
    </source>
</evidence>
<feature type="compositionally biased region" description="Low complexity" evidence="1">
    <location>
        <begin position="125"/>
        <end position="147"/>
    </location>
</feature>